<dbReference type="InterPro" id="IPR036894">
    <property type="entry name" value="YbaB-like_sf"/>
</dbReference>
<gene>
    <name evidence="1" type="ORF">EGT50_13170</name>
</gene>
<proteinExistence type="predicted"/>
<dbReference type="RefSeq" id="WP_127955083.1">
    <property type="nucleotide sequence ID" value="NZ_RKLO01000005.1"/>
</dbReference>
<comment type="caution">
    <text evidence="1">The sequence shown here is derived from an EMBL/GenBank/DDBJ whole genome shotgun (WGS) entry which is preliminary data.</text>
</comment>
<protein>
    <submittedName>
        <fullName evidence="1">YbaB/EbfC family DNA-binding protein</fullName>
    </submittedName>
</protein>
<reference evidence="1 2" key="1">
    <citation type="submission" date="2018-11" db="EMBL/GenBank/DDBJ databases">
        <title>Rhodococcus spongicola sp. nov. and Rhodococcus xishaensis sp. nov. from marine sponges.</title>
        <authorList>
            <person name="Li L."/>
            <person name="Lin H.W."/>
        </authorList>
    </citation>
    <scope>NUCLEOTIDE SEQUENCE [LARGE SCALE GENOMIC DNA]</scope>
    <source>
        <strain evidence="1 2">LHW51113</strain>
    </source>
</reference>
<dbReference type="EMBL" id="RKLO01000005">
    <property type="protein sequence ID" value="RVW01197.1"/>
    <property type="molecule type" value="Genomic_DNA"/>
</dbReference>
<keyword evidence="2" id="KW-1185">Reference proteome</keyword>
<dbReference type="Gene3D" id="3.30.1310.10">
    <property type="entry name" value="Nucleoid-associated protein YbaB-like domain"/>
    <property type="match status" value="1"/>
</dbReference>
<evidence type="ECO:0000313" key="2">
    <source>
        <dbReference type="Proteomes" id="UP000283479"/>
    </source>
</evidence>
<dbReference type="InterPro" id="IPR004401">
    <property type="entry name" value="YbaB/EbfC"/>
</dbReference>
<name>A0A438AR85_9NOCA</name>
<evidence type="ECO:0000313" key="1">
    <source>
        <dbReference type="EMBL" id="RVW01197.1"/>
    </source>
</evidence>
<dbReference type="Pfam" id="PF02575">
    <property type="entry name" value="YbaB_DNA_bd"/>
    <property type="match status" value="1"/>
</dbReference>
<dbReference type="Proteomes" id="UP000283479">
    <property type="component" value="Unassembled WGS sequence"/>
</dbReference>
<organism evidence="1 2">
    <name type="scientific">Rhodococcus xishaensis</name>
    <dbReference type="NCBI Taxonomy" id="2487364"/>
    <lineage>
        <taxon>Bacteria</taxon>
        <taxon>Bacillati</taxon>
        <taxon>Actinomycetota</taxon>
        <taxon>Actinomycetes</taxon>
        <taxon>Mycobacteriales</taxon>
        <taxon>Nocardiaceae</taxon>
        <taxon>Rhodococcus</taxon>
    </lineage>
</organism>
<dbReference type="GO" id="GO:0003677">
    <property type="term" value="F:DNA binding"/>
    <property type="evidence" value="ECO:0007669"/>
    <property type="project" value="UniProtKB-KW"/>
</dbReference>
<accession>A0A438AR85</accession>
<sequence length="176" mass="18693">MVDNRLRDEVRQGLRNSNSALRAQVDEMLGALQTQTEALASAKEAVSRTTAEAESPDGLARVTVDAAGAVLSVWIDPAAFARTTPDRLAASVDAAARAATTDVRARVRDLMAPVTAWGADKVDLPDLTPGAPSVRNLVPTVATEFDPAASRQTVPDSDRDDVHDWRAPIMREAHGG</sequence>
<dbReference type="SUPFAM" id="SSF82607">
    <property type="entry name" value="YbaB-like"/>
    <property type="match status" value="1"/>
</dbReference>
<dbReference type="AlphaFoldDB" id="A0A438AR85"/>
<keyword evidence="1" id="KW-0238">DNA-binding</keyword>
<dbReference type="OrthoDB" id="4559751at2"/>